<sequence length="136" mass="15649">MLKMFYSKCLVPALALYLLLEEVSAFVLPERVQKKRDAPWLDSELSPHLSELSDLEDALPGDGSDTTREWGARNAQPASFLIPLERLSAQNHSQRRKNKDKRRRVNVPLDSIGASPLLSHRSRKEEPEETWEYYSE</sequence>
<feature type="signal peptide" evidence="2">
    <location>
        <begin position="1"/>
        <end position="25"/>
    </location>
</feature>
<proteinExistence type="predicted"/>
<dbReference type="OrthoDB" id="8788126at2759"/>
<accession>A0A9D3PQP1</accession>
<evidence type="ECO:0000256" key="1">
    <source>
        <dbReference type="SAM" id="MobiDB-lite"/>
    </source>
</evidence>
<evidence type="ECO:0000313" key="3">
    <source>
        <dbReference type="EMBL" id="KAG7464682.1"/>
    </source>
</evidence>
<organism evidence="3 4">
    <name type="scientific">Megalops atlanticus</name>
    <name type="common">Tarpon</name>
    <name type="synonym">Clupea gigantea</name>
    <dbReference type="NCBI Taxonomy" id="7932"/>
    <lineage>
        <taxon>Eukaryota</taxon>
        <taxon>Metazoa</taxon>
        <taxon>Chordata</taxon>
        <taxon>Craniata</taxon>
        <taxon>Vertebrata</taxon>
        <taxon>Euteleostomi</taxon>
        <taxon>Actinopterygii</taxon>
        <taxon>Neopterygii</taxon>
        <taxon>Teleostei</taxon>
        <taxon>Elopiformes</taxon>
        <taxon>Megalopidae</taxon>
        <taxon>Megalops</taxon>
    </lineage>
</organism>
<dbReference type="AlphaFoldDB" id="A0A9D3PQP1"/>
<keyword evidence="2" id="KW-0732">Signal</keyword>
<feature type="compositionally biased region" description="Acidic residues" evidence="1">
    <location>
        <begin position="127"/>
        <end position="136"/>
    </location>
</feature>
<keyword evidence="4" id="KW-1185">Reference proteome</keyword>
<evidence type="ECO:0000256" key="2">
    <source>
        <dbReference type="SAM" id="SignalP"/>
    </source>
</evidence>
<protein>
    <submittedName>
        <fullName evidence="3">Uncharacterized protein</fullName>
    </submittedName>
</protein>
<name>A0A9D3PQP1_MEGAT</name>
<dbReference type="EMBL" id="JAFDVH010000014">
    <property type="protein sequence ID" value="KAG7464682.1"/>
    <property type="molecule type" value="Genomic_DNA"/>
</dbReference>
<feature type="compositionally biased region" description="Basic residues" evidence="1">
    <location>
        <begin position="93"/>
        <end position="105"/>
    </location>
</feature>
<feature type="region of interest" description="Disordered" evidence="1">
    <location>
        <begin position="52"/>
        <end position="136"/>
    </location>
</feature>
<feature type="chain" id="PRO_5038459825" evidence="2">
    <location>
        <begin position="26"/>
        <end position="136"/>
    </location>
</feature>
<dbReference type="Proteomes" id="UP001046870">
    <property type="component" value="Chromosome 14"/>
</dbReference>
<gene>
    <name evidence="3" type="ORF">MATL_G00168050</name>
</gene>
<reference evidence="3" key="1">
    <citation type="submission" date="2021-01" db="EMBL/GenBank/DDBJ databases">
        <authorList>
            <person name="Zahm M."/>
            <person name="Roques C."/>
            <person name="Cabau C."/>
            <person name="Klopp C."/>
            <person name="Donnadieu C."/>
            <person name="Jouanno E."/>
            <person name="Lampietro C."/>
            <person name="Louis A."/>
            <person name="Herpin A."/>
            <person name="Echchiki A."/>
            <person name="Berthelot C."/>
            <person name="Parey E."/>
            <person name="Roest-Crollius H."/>
            <person name="Braasch I."/>
            <person name="Postlethwait J."/>
            <person name="Bobe J."/>
            <person name="Montfort J."/>
            <person name="Bouchez O."/>
            <person name="Begum T."/>
            <person name="Mejri S."/>
            <person name="Adams A."/>
            <person name="Chen W.-J."/>
            <person name="Guiguen Y."/>
        </authorList>
    </citation>
    <scope>NUCLEOTIDE SEQUENCE</scope>
    <source>
        <strain evidence="3">YG-15Mar2019-1</strain>
        <tissue evidence="3">Brain</tissue>
    </source>
</reference>
<evidence type="ECO:0000313" key="4">
    <source>
        <dbReference type="Proteomes" id="UP001046870"/>
    </source>
</evidence>
<comment type="caution">
    <text evidence="3">The sequence shown here is derived from an EMBL/GenBank/DDBJ whole genome shotgun (WGS) entry which is preliminary data.</text>
</comment>